<dbReference type="Proteomes" id="UP001152766">
    <property type="component" value="Unassembled WGS sequence"/>
</dbReference>
<dbReference type="EMBL" id="SGUG01000018">
    <property type="protein sequence ID" value="MDG0863497.1"/>
    <property type="molecule type" value="Genomic_DNA"/>
</dbReference>
<proteinExistence type="predicted"/>
<dbReference type="RefSeq" id="WP_268152795.1">
    <property type="nucleotide sequence ID" value="NZ_JAPPUW010000017.1"/>
</dbReference>
<dbReference type="Pfam" id="PF03061">
    <property type="entry name" value="4HBT"/>
    <property type="match status" value="1"/>
</dbReference>
<comment type="caution">
    <text evidence="2">The sequence shown here is derived from an EMBL/GenBank/DDBJ whole genome shotgun (WGS) entry which is preliminary data.</text>
</comment>
<feature type="domain" description="Thioesterase" evidence="1">
    <location>
        <begin position="53"/>
        <end position="140"/>
    </location>
</feature>
<gene>
    <name evidence="2" type="ORF">EXJ73_13585</name>
</gene>
<name>A0A9X4LHA8_9BURK</name>
<dbReference type="InterPro" id="IPR006683">
    <property type="entry name" value="Thioestr_dom"/>
</dbReference>
<reference evidence="2" key="1">
    <citation type="submission" date="2019-02" db="EMBL/GenBank/DDBJ databases">
        <title>Draft genome of the type strain Pelomonas aquatica CCUG 52575T.</title>
        <authorList>
            <person name="Gomila M."/>
            <person name="Lalucat J."/>
        </authorList>
    </citation>
    <scope>NUCLEOTIDE SEQUENCE</scope>
    <source>
        <strain evidence="2">CCUG 52575</strain>
    </source>
</reference>
<dbReference type="InterPro" id="IPR029069">
    <property type="entry name" value="HotDog_dom_sf"/>
</dbReference>
<evidence type="ECO:0000313" key="2">
    <source>
        <dbReference type="EMBL" id="MDG0863497.1"/>
    </source>
</evidence>
<evidence type="ECO:0000259" key="1">
    <source>
        <dbReference type="Pfam" id="PF03061"/>
    </source>
</evidence>
<keyword evidence="3" id="KW-1185">Reference proteome</keyword>
<dbReference type="Gene3D" id="3.10.129.10">
    <property type="entry name" value="Hotdog Thioesterase"/>
    <property type="match status" value="1"/>
</dbReference>
<evidence type="ECO:0000313" key="3">
    <source>
        <dbReference type="Proteomes" id="UP001152766"/>
    </source>
</evidence>
<dbReference type="AlphaFoldDB" id="A0A9X4LHA8"/>
<dbReference type="CDD" id="cd03443">
    <property type="entry name" value="PaaI_thioesterase"/>
    <property type="match status" value="1"/>
</dbReference>
<accession>A0A9X4LHA8</accession>
<dbReference type="GO" id="GO:0016790">
    <property type="term" value="F:thiolester hydrolase activity"/>
    <property type="evidence" value="ECO:0007669"/>
    <property type="project" value="UniProtKB-ARBA"/>
</dbReference>
<sequence>MDDTGPALQDLLKVHCFGCGALNARGLQIKSRWDGDELVCHWRPPAHYIGHPGVVYGGAIASVVDCHGIWTALAQCCRDESLSLDPAAGAALPLFVTGQLAVNFLRPAAIEQALQLRARVVGQDGRRSTVACRVLQGETECATAELVAVRMKGH</sequence>
<organism evidence="2 3">
    <name type="scientific">Pelomonas aquatica</name>
    <dbReference type="NCBI Taxonomy" id="431058"/>
    <lineage>
        <taxon>Bacteria</taxon>
        <taxon>Pseudomonadati</taxon>
        <taxon>Pseudomonadota</taxon>
        <taxon>Betaproteobacteria</taxon>
        <taxon>Burkholderiales</taxon>
        <taxon>Sphaerotilaceae</taxon>
        <taxon>Roseateles</taxon>
    </lineage>
</organism>
<dbReference type="SUPFAM" id="SSF54637">
    <property type="entry name" value="Thioesterase/thiol ester dehydrase-isomerase"/>
    <property type="match status" value="1"/>
</dbReference>
<protein>
    <submittedName>
        <fullName evidence="2">PaaI family thioesterase</fullName>
    </submittedName>
</protein>